<name>A0AAW0YBS3_CHEQU</name>
<sequence>MESQPLSKIFSRDAPIMSPVTKPVVRRRSCDIPLRSSVKRMSCSEEPVRVKRRSSSGWRINFNEPDGADVSSTLESRGVPDGAECTLRDQLVPRPRLNNSIDTLEQQYDDIKSVLKTMEEEFDKSNVQQMKEVFFPDSSSISAQNMSYSEMIQSAYERMKVETKELGISPSDNLSKRLGKELKIRNRRSGEHRVIRSPSERKIGTIRRRSRDLVQNAAKSQTNVDDTLESKPVQTPKMKGTLMQTPINTTLKRGRPNSVKSGLPFVVRSTSKGISDSPVGFAETPTTGINRKVIINKRNDDSALRSTCNEEGKAICKIYNNESSGEQLSINMNMSSMSVDDSLTGSFLEHLSVPLTRRRSHRLSLVSSVPVLKFSSTETSINEGYQRDYSNCLLNLQHNISDINMEVDEQIAQKDKLVNKKNQCAVYAESEAGEEQWMPATEFISCAEDHENLRGEGNIGRPSLAALIKQKKVTANVQLFNNLNAPSPYQRRQSRLRCTPNQPPEHSSASDQRVTRLSYSRSMSHRSTMTPRELLKARQKSLQFDRAPHSVTKIAIVSPLKESNRINIQQEHSRDTPKAYKGEATVPKTLIRKEEDMRFKTPDSLMSPVHKKSTFGVSHLVPTEDSVSPPKLPPRSSVKPSPIRIQYR</sequence>
<proteinExistence type="predicted"/>
<feature type="compositionally biased region" description="Polar residues" evidence="1">
    <location>
        <begin position="504"/>
        <end position="530"/>
    </location>
</feature>
<organism evidence="2 3">
    <name type="scientific">Cherax quadricarinatus</name>
    <name type="common">Australian red claw crayfish</name>
    <dbReference type="NCBI Taxonomy" id="27406"/>
    <lineage>
        <taxon>Eukaryota</taxon>
        <taxon>Metazoa</taxon>
        <taxon>Ecdysozoa</taxon>
        <taxon>Arthropoda</taxon>
        <taxon>Crustacea</taxon>
        <taxon>Multicrustacea</taxon>
        <taxon>Malacostraca</taxon>
        <taxon>Eumalacostraca</taxon>
        <taxon>Eucarida</taxon>
        <taxon>Decapoda</taxon>
        <taxon>Pleocyemata</taxon>
        <taxon>Astacidea</taxon>
        <taxon>Parastacoidea</taxon>
        <taxon>Parastacidae</taxon>
        <taxon>Cherax</taxon>
    </lineage>
</organism>
<dbReference type="AlphaFoldDB" id="A0AAW0YBS3"/>
<evidence type="ECO:0000313" key="3">
    <source>
        <dbReference type="Proteomes" id="UP001445076"/>
    </source>
</evidence>
<comment type="caution">
    <text evidence="2">The sequence shown here is derived from an EMBL/GenBank/DDBJ whole genome shotgun (WGS) entry which is preliminary data.</text>
</comment>
<accession>A0AAW0YBS3</accession>
<evidence type="ECO:0000313" key="2">
    <source>
        <dbReference type="EMBL" id="KAK8749213.1"/>
    </source>
</evidence>
<protein>
    <submittedName>
        <fullName evidence="2">Uncharacterized protein</fullName>
    </submittedName>
</protein>
<keyword evidence="3" id="KW-1185">Reference proteome</keyword>
<gene>
    <name evidence="2" type="ORF">OTU49_015735</name>
</gene>
<feature type="region of interest" description="Disordered" evidence="1">
    <location>
        <begin position="616"/>
        <end position="648"/>
    </location>
</feature>
<dbReference type="Proteomes" id="UP001445076">
    <property type="component" value="Unassembled WGS sequence"/>
</dbReference>
<dbReference type="EMBL" id="JARKIK010000010">
    <property type="protein sequence ID" value="KAK8749213.1"/>
    <property type="molecule type" value="Genomic_DNA"/>
</dbReference>
<evidence type="ECO:0000256" key="1">
    <source>
        <dbReference type="SAM" id="MobiDB-lite"/>
    </source>
</evidence>
<reference evidence="2 3" key="1">
    <citation type="journal article" date="2024" name="BMC Genomics">
        <title>Genome assembly of redclaw crayfish (Cherax quadricarinatus) provides insights into its immune adaptation and hypoxia tolerance.</title>
        <authorList>
            <person name="Liu Z."/>
            <person name="Zheng J."/>
            <person name="Li H."/>
            <person name="Fang K."/>
            <person name="Wang S."/>
            <person name="He J."/>
            <person name="Zhou D."/>
            <person name="Weng S."/>
            <person name="Chi M."/>
            <person name="Gu Z."/>
            <person name="He J."/>
            <person name="Li F."/>
            <person name="Wang M."/>
        </authorList>
    </citation>
    <scope>NUCLEOTIDE SEQUENCE [LARGE SCALE GENOMIC DNA]</scope>
    <source>
        <strain evidence="2">ZL_2023a</strain>
    </source>
</reference>
<feature type="region of interest" description="Disordered" evidence="1">
    <location>
        <begin position="484"/>
        <end position="532"/>
    </location>
</feature>